<reference evidence="8" key="1">
    <citation type="journal article" date="2021" name="PeerJ">
        <title>Extensive microbial diversity within the chicken gut microbiome revealed by metagenomics and culture.</title>
        <authorList>
            <person name="Gilroy R."/>
            <person name="Ravi A."/>
            <person name="Getino M."/>
            <person name="Pursley I."/>
            <person name="Horton D.L."/>
            <person name="Alikhan N.F."/>
            <person name="Baker D."/>
            <person name="Gharbi K."/>
            <person name="Hall N."/>
            <person name="Watson M."/>
            <person name="Adriaenssens E.M."/>
            <person name="Foster-Nyarko E."/>
            <person name="Jarju S."/>
            <person name="Secka A."/>
            <person name="Antonio M."/>
            <person name="Oren A."/>
            <person name="Chaudhuri R.R."/>
            <person name="La Ragione R."/>
            <person name="Hildebrand F."/>
            <person name="Pallen M.J."/>
        </authorList>
    </citation>
    <scope>NUCLEOTIDE SEQUENCE</scope>
    <source>
        <strain evidence="8">ChiHejej3B27-3195</strain>
    </source>
</reference>
<gene>
    <name evidence="8" type="ORF">H9871_09650</name>
</gene>
<comment type="caution">
    <text evidence="8">The sequence shown here is derived from an EMBL/GenBank/DDBJ whole genome shotgun (WGS) entry which is preliminary data.</text>
</comment>
<organism evidence="8 9">
    <name type="scientific">Candidatus Nesterenkonia stercoripullorum</name>
    <dbReference type="NCBI Taxonomy" id="2838701"/>
    <lineage>
        <taxon>Bacteria</taxon>
        <taxon>Bacillati</taxon>
        <taxon>Actinomycetota</taxon>
        <taxon>Actinomycetes</taxon>
        <taxon>Micrococcales</taxon>
        <taxon>Micrococcaceae</taxon>
        <taxon>Nesterenkonia</taxon>
    </lineage>
</organism>
<dbReference type="EMBL" id="DXGD01000355">
    <property type="protein sequence ID" value="HIX00396.1"/>
    <property type="molecule type" value="Genomic_DNA"/>
</dbReference>
<evidence type="ECO:0000256" key="3">
    <source>
        <dbReference type="ARBA" id="ARBA00022729"/>
    </source>
</evidence>
<accession>A0A9D1UU19</accession>
<evidence type="ECO:0000256" key="1">
    <source>
        <dbReference type="ARBA" id="ARBA00004635"/>
    </source>
</evidence>
<feature type="region of interest" description="Disordered" evidence="7">
    <location>
        <begin position="26"/>
        <end position="47"/>
    </location>
</feature>
<evidence type="ECO:0000256" key="7">
    <source>
        <dbReference type="SAM" id="MobiDB-lite"/>
    </source>
</evidence>
<dbReference type="PROSITE" id="PS51257">
    <property type="entry name" value="PROKAR_LIPOPROTEIN"/>
    <property type="match status" value="1"/>
</dbReference>
<dbReference type="PANTHER" id="PTHR30429:SF0">
    <property type="entry name" value="METHIONINE-BINDING LIPOPROTEIN METQ"/>
    <property type="match status" value="1"/>
</dbReference>
<evidence type="ECO:0000256" key="5">
    <source>
        <dbReference type="ARBA" id="ARBA00023139"/>
    </source>
</evidence>
<dbReference type="PANTHER" id="PTHR30429">
    <property type="entry name" value="D-METHIONINE-BINDING LIPOPROTEIN METQ"/>
    <property type="match status" value="1"/>
</dbReference>
<keyword evidence="3" id="KW-0732">Signal</keyword>
<dbReference type="InterPro" id="IPR004872">
    <property type="entry name" value="Lipoprotein_NlpA"/>
</dbReference>
<comment type="similarity">
    <text evidence="2">Belongs to the NlpA lipoprotein family.</text>
</comment>
<sequence length="280" mass="30428">MTLTRALPAVFLTSLMLGLAGCGDDSGGGSGGDDSAEDTIRVGTSPGPYSELFEEGIGPILEDEGYTLEYTSFSELQQADVAMDEGSIDLNVDQHTAYMDVFNEETGAELASVTEVPTVPAGLFSSTHEDLDEVADGHTVGIPQDASNQSRAYNMLAEAGWITLSDDADPVLVTASDIEENPHDLDIQTMDSATIPRSLDDLDWGVIPGSISYSSGVDTDQQYFQETLRDELILVAVVREEDEDTQWAQDVAEAYSSDEFAEYMDEENENDYWFIPESLQ</sequence>
<dbReference type="Pfam" id="PF03180">
    <property type="entry name" value="Lipoprotein_9"/>
    <property type="match status" value="1"/>
</dbReference>
<protein>
    <recommendedName>
        <fullName evidence="10">Metal ABC transporter substrate-binding protein</fullName>
    </recommendedName>
</protein>
<evidence type="ECO:0000256" key="6">
    <source>
        <dbReference type="ARBA" id="ARBA00023288"/>
    </source>
</evidence>
<keyword evidence="6" id="KW-0449">Lipoprotein</keyword>
<keyword evidence="4" id="KW-0472">Membrane</keyword>
<evidence type="ECO:0000256" key="2">
    <source>
        <dbReference type="ARBA" id="ARBA00008973"/>
    </source>
</evidence>
<dbReference type="GO" id="GO:0016020">
    <property type="term" value="C:membrane"/>
    <property type="evidence" value="ECO:0007669"/>
    <property type="project" value="UniProtKB-SubCell"/>
</dbReference>
<dbReference type="Proteomes" id="UP000824151">
    <property type="component" value="Unassembled WGS sequence"/>
</dbReference>
<name>A0A9D1UU19_9MICC</name>
<evidence type="ECO:0000313" key="9">
    <source>
        <dbReference type="Proteomes" id="UP000824151"/>
    </source>
</evidence>
<dbReference type="SUPFAM" id="SSF53850">
    <property type="entry name" value="Periplasmic binding protein-like II"/>
    <property type="match status" value="1"/>
</dbReference>
<keyword evidence="5" id="KW-0564">Palmitate</keyword>
<proteinExistence type="inferred from homology"/>
<comment type="subcellular location">
    <subcellularLocation>
        <location evidence="1">Membrane</location>
        <topology evidence="1">Lipid-anchor</topology>
    </subcellularLocation>
</comment>
<reference evidence="8" key="2">
    <citation type="submission" date="2021-04" db="EMBL/GenBank/DDBJ databases">
        <authorList>
            <person name="Gilroy R."/>
        </authorList>
    </citation>
    <scope>NUCLEOTIDE SEQUENCE</scope>
    <source>
        <strain evidence="8">ChiHejej3B27-3195</strain>
    </source>
</reference>
<dbReference type="AlphaFoldDB" id="A0A9D1UU19"/>
<evidence type="ECO:0008006" key="10">
    <source>
        <dbReference type="Google" id="ProtNLM"/>
    </source>
</evidence>
<evidence type="ECO:0000256" key="4">
    <source>
        <dbReference type="ARBA" id="ARBA00023136"/>
    </source>
</evidence>
<dbReference type="Gene3D" id="3.40.190.10">
    <property type="entry name" value="Periplasmic binding protein-like II"/>
    <property type="match status" value="2"/>
</dbReference>
<evidence type="ECO:0000313" key="8">
    <source>
        <dbReference type="EMBL" id="HIX00396.1"/>
    </source>
</evidence>